<evidence type="ECO:0000313" key="8">
    <source>
        <dbReference type="EMBL" id="KAF0731865.1"/>
    </source>
</evidence>
<dbReference type="VEuPathDB" id="FungiDB:AeMF1_013950"/>
<dbReference type="Proteomes" id="UP000481153">
    <property type="component" value="Unassembled WGS sequence"/>
</dbReference>
<comment type="similarity">
    <text evidence="2">Belongs to the short-chain dehydrogenases/reductases (SDR) family. FabI subfamily.</text>
</comment>
<dbReference type="EMBL" id="VJMJ01000139">
    <property type="protein sequence ID" value="KAF0731865.1"/>
    <property type="molecule type" value="Genomic_DNA"/>
</dbReference>
<dbReference type="InterPro" id="IPR036291">
    <property type="entry name" value="NAD(P)-bd_dom_sf"/>
</dbReference>
<dbReference type="Gene3D" id="3.40.50.720">
    <property type="entry name" value="NAD(P)-binding Rossmann-like Domain"/>
    <property type="match status" value="1"/>
</dbReference>
<evidence type="ECO:0000256" key="3">
    <source>
        <dbReference type="ARBA" id="ARBA00022516"/>
    </source>
</evidence>
<dbReference type="Gene3D" id="1.10.8.400">
    <property type="entry name" value="Enoyl acyl carrier protein reductase"/>
    <property type="match status" value="1"/>
</dbReference>
<dbReference type="PRINTS" id="PR00081">
    <property type="entry name" value="GDHRDH"/>
</dbReference>
<dbReference type="PANTHER" id="PTHR43159">
    <property type="entry name" value="ENOYL-[ACYL-CARRIER-PROTEIN] REDUCTASE"/>
    <property type="match status" value="1"/>
</dbReference>
<keyword evidence="5" id="KW-0560">Oxidoreductase</keyword>
<protein>
    <recommendedName>
        <fullName evidence="10">Enoyl-[acyl-carrier-protein] reductase (NADH)</fullName>
    </recommendedName>
</protein>
<gene>
    <name evidence="8" type="ORF">Ae201684_010964</name>
</gene>
<accession>A0A6G0WWL4</accession>
<name>A0A6G0WWL4_9STRA</name>
<evidence type="ECO:0000256" key="4">
    <source>
        <dbReference type="ARBA" id="ARBA00022832"/>
    </source>
</evidence>
<dbReference type="GO" id="GO:0004318">
    <property type="term" value="F:enoyl-[acyl-carrier-protein] reductase (NADH) activity"/>
    <property type="evidence" value="ECO:0007669"/>
    <property type="project" value="InterPro"/>
</dbReference>
<evidence type="ECO:0000256" key="1">
    <source>
        <dbReference type="ARBA" id="ARBA00005189"/>
    </source>
</evidence>
<evidence type="ECO:0000256" key="5">
    <source>
        <dbReference type="ARBA" id="ARBA00023002"/>
    </source>
</evidence>
<dbReference type="InterPro" id="IPR014358">
    <property type="entry name" value="Enoyl-ACP_Rdtase_NADH"/>
</dbReference>
<reference evidence="8 9" key="1">
    <citation type="submission" date="2019-07" db="EMBL/GenBank/DDBJ databases">
        <title>Genomics analysis of Aphanomyces spp. identifies a new class of oomycete effector associated with host adaptation.</title>
        <authorList>
            <person name="Gaulin E."/>
        </authorList>
    </citation>
    <scope>NUCLEOTIDE SEQUENCE [LARGE SCALE GENOMIC DNA]</scope>
    <source>
        <strain evidence="8 9">ATCC 201684</strain>
    </source>
</reference>
<comment type="caution">
    <text evidence="8">The sequence shown here is derived from an EMBL/GenBank/DDBJ whole genome shotgun (WGS) entry which is preliminary data.</text>
</comment>
<proteinExistence type="inferred from homology"/>
<dbReference type="Pfam" id="PF13561">
    <property type="entry name" value="adh_short_C2"/>
    <property type="match status" value="1"/>
</dbReference>
<dbReference type="PIRSF" id="PIRSF000094">
    <property type="entry name" value="Enoyl-ACP_rdct"/>
    <property type="match status" value="1"/>
</dbReference>
<keyword evidence="9" id="KW-1185">Reference proteome</keyword>
<dbReference type="GO" id="GO:0006633">
    <property type="term" value="P:fatty acid biosynthetic process"/>
    <property type="evidence" value="ECO:0007669"/>
    <property type="project" value="UniProtKB-KW"/>
</dbReference>
<dbReference type="PANTHER" id="PTHR43159:SF2">
    <property type="entry name" value="ENOYL-[ACYL-CARRIER-PROTEIN] REDUCTASE [NADH], CHLOROPLASTIC"/>
    <property type="match status" value="1"/>
</dbReference>
<dbReference type="OrthoDB" id="417891at2759"/>
<keyword evidence="3" id="KW-0444">Lipid biosynthesis</keyword>
<organism evidence="8 9">
    <name type="scientific">Aphanomyces euteiches</name>
    <dbReference type="NCBI Taxonomy" id="100861"/>
    <lineage>
        <taxon>Eukaryota</taxon>
        <taxon>Sar</taxon>
        <taxon>Stramenopiles</taxon>
        <taxon>Oomycota</taxon>
        <taxon>Saprolegniomycetes</taxon>
        <taxon>Saprolegniales</taxon>
        <taxon>Verrucalvaceae</taxon>
        <taxon>Aphanomyces</taxon>
    </lineage>
</organism>
<sequence>MASGLGLAGKKAVVVGLANKHSLAYAIANTLQNHGCEVGLVSAPVSFERAKSSLSLLPRAPIFHVECDVTRPQDLEALGVIASDIQVDCLVHSVAFAPSEALTQPFSKTSTSAYLTAMHVSSMSLLSLLQHVPIQRGGSVVALSYLGAVKAVPNYNCMGPAKAALEATCRQLALELGQDQIRVNAVSAGPLNTLSSRGIPGISKMRQNVARNSPLRRNITPDEVANTTAFLCSDLASGITGQTIYVDGGMSSVAMVEESSSAA</sequence>
<keyword evidence="7" id="KW-0275">Fatty acid biosynthesis</keyword>
<keyword evidence="4" id="KW-0276">Fatty acid metabolism</keyword>
<comment type="pathway">
    <text evidence="1">Lipid metabolism.</text>
</comment>
<keyword evidence="6" id="KW-0443">Lipid metabolism</keyword>
<dbReference type="AlphaFoldDB" id="A0A6G0WWL4"/>
<dbReference type="SUPFAM" id="SSF51735">
    <property type="entry name" value="NAD(P)-binding Rossmann-fold domains"/>
    <property type="match status" value="1"/>
</dbReference>
<evidence type="ECO:0000256" key="6">
    <source>
        <dbReference type="ARBA" id="ARBA00023098"/>
    </source>
</evidence>
<evidence type="ECO:0000313" key="9">
    <source>
        <dbReference type="Proteomes" id="UP000481153"/>
    </source>
</evidence>
<evidence type="ECO:0000256" key="2">
    <source>
        <dbReference type="ARBA" id="ARBA00009233"/>
    </source>
</evidence>
<dbReference type="InterPro" id="IPR002347">
    <property type="entry name" value="SDR_fam"/>
</dbReference>
<evidence type="ECO:0000256" key="7">
    <source>
        <dbReference type="ARBA" id="ARBA00023160"/>
    </source>
</evidence>
<evidence type="ECO:0008006" key="10">
    <source>
        <dbReference type="Google" id="ProtNLM"/>
    </source>
</evidence>